<dbReference type="NCBIfam" id="TIGR03930">
    <property type="entry name" value="WXG100_ESAT6"/>
    <property type="match status" value="1"/>
</dbReference>
<name>A0A1H0P1C6_MICTS</name>
<evidence type="ECO:0000256" key="1">
    <source>
        <dbReference type="RuleBase" id="RU362001"/>
    </source>
</evidence>
<dbReference type="Gene3D" id="1.10.287.1060">
    <property type="entry name" value="ESAT-6-like"/>
    <property type="match status" value="1"/>
</dbReference>
<organism evidence="2 3">
    <name type="scientific">Microbacterium testaceum (strain StLB037)</name>
    <dbReference type="NCBI Taxonomy" id="979556"/>
    <lineage>
        <taxon>Bacteria</taxon>
        <taxon>Bacillati</taxon>
        <taxon>Actinomycetota</taxon>
        <taxon>Actinomycetes</taxon>
        <taxon>Micrococcales</taxon>
        <taxon>Microbacteriaceae</taxon>
        <taxon>Microbacterium</taxon>
    </lineage>
</organism>
<dbReference type="Proteomes" id="UP000186456">
    <property type="component" value="Unassembled WGS sequence"/>
</dbReference>
<evidence type="ECO:0000313" key="3">
    <source>
        <dbReference type="Proteomes" id="UP000186456"/>
    </source>
</evidence>
<dbReference type="AlphaFoldDB" id="A0A1H0P1C6"/>
<dbReference type="InterPro" id="IPR010310">
    <property type="entry name" value="T7SS_ESAT-6-like"/>
</dbReference>
<reference evidence="2 3" key="1">
    <citation type="submission" date="2016-10" db="EMBL/GenBank/DDBJ databases">
        <authorList>
            <person name="de Groot N.N."/>
        </authorList>
    </citation>
    <scope>NUCLEOTIDE SEQUENCE [LARGE SCALE GENOMIC DNA]</scope>
    <source>
        <strain evidence="2 3">StLB037</strain>
    </source>
</reference>
<dbReference type="Pfam" id="PF06013">
    <property type="entry name" value="WXG100"/>
    <property type="match status" value="1"/>
</dbReference>
<dbReference type="InterPro" id="IPR036689">
    <property type="entry name" value="ESAT-6-like_sf"/>
</dbReference>
<proteinExistence type="inferred from homology"/>
<sequence length="96" mass="10047">MTSFSIKPDRLVETASSIDAAVQRTAAETATLASARNTLLGGWQGDAADAYAAKQGDWLSEMTRLADVGRAAADAARTAAQAYREADDAVGRAWSL</sequence>
<evidence type="ECO:0000313" key="2">
    <source>
        <dbReference type="EMBL" id="SDO98546.1"/>
    </source>
</evidence>
<dbReference type="EMBL" id="FNJN01000003">
    <property type="protein sequence ID" value="SDO98546.1"/>
    <property type="molecule type" value="Genomic_DNA"/>
</dbReference>
<accession>A0A1H0P1C6</accession>
<comment type="similarity">
    <text evidence="1">Belongs to the WXG100 family.</text>
</comment>
<dbReference type="SUPFAM" id="SSF140453">
    <property type="entry name" value="EsxAB dimer-like"/>
    <property type="match status" value="1"/>
</dbReference>
<protein>
    <recommendedName>
        <fullName evidence="1">ESAT-6-like protein</fullName>
    </recommendedName>
</protein>
<dbReference type="RefSeq" id="WP_143017870.1">
    <property type="nucleotide sequence ID" value="NZ_FNJN01000003.1"/>
</dbReference>
<gene>
    <name evidence="2" type="ORF">SAMN04487788_1674</name>
</gene>